<organism evidence="1 2">
    <name type="scientific">Amycolatopsis camponoti</name>
    <dbReference type="NCBI Taxonomy" id="2606593"/>
    <lineage>
        <taxon>Bacteria</taxon>
        <taxon>Bacillati</taxon>
        <taxon>Actinomycetota</taxon>
        <taxon>Actinomycetes</taxon>
        <taxon>Pseudonocardiales</taxon>
        <taxon>Pseudonocardiaceae</taxon>
        <taxon>Amycolatopsis</taxon>
    </lineage>
</organism>
<evidence type="ECO:0000313" key="1">
    <source>
        <dbReference type="EMBL" id="VVJ21482.1"/>
    </source>
</evidence>
<protein>
    <submittedName>
        <fullName evidence="1">Uncharacterized protein</fullName>
    </submittedName>
</protein>
<sequence>MAAGGAGKTVAFTEFAKTEQDARLIDTAALTIEGLERELDDACFHESAVYLDGLDQAASVEPRLFPWLERYLTAAARRTMHWRLACRAAAWDAVLGRALFQELPTFTVWKLAPLDRGAAVSAIERTVNSPEFDSAAFMSALIEAKLGRLSGCVGQLIAVARYWNTQGELPRSASDAINFEIEHLLRETNERMRPLLPLDRSMRLAQRLGAFTTFAGNQALTVAAVGDRATLPVSELPSDAEPDQPARTVEPADYRAVLDTALFDSGPPGSVVFRHQRYLEYLAAAYLVERGIRAGQIPVLLGVHANGLLPTARIGIASWLAALAPDLVAGLIAGNAAMFASTAAVVELPSDEVRAAVVKGLLEAAARDDVEPDWRLDRAGLLHAGLAEQLAEYLQLGPANDAQLWWIARLAAAGGCRAAAPALARAALESEWFGYARRAAVAAVAEMGEEDTLLVLRELLLVPADADPDADNEVRAAVIDALYPRLLNTAELTQALRPHRSILYGGYRQTLRDLPGRVPAHDLAEFVAWLADHAWHSDVRDDDHFEDLYAGVIERAWQQVDDDAVRGGLARLIVALVRSGLWHRPSARIKRFPWADGAPEYRHALAVDAAAVGEETWYAVLTLGLLVNGDAGWLLDTLPSAPPQAAGVLTDCLPQLLHDPSAALVERILELAPDHPAYDATAFLRAEVRIDDESVQPQRHMAAEDHEYQREQLARQEQAREELRAVLTCFDTEPESWSRVPWLLAAGGGNHTDIDEATAPDLTRRTRWTELGAGERQLILAAGLVYLHTHRPAAQTWWTAKSWTSGTVSPDWSGVYLLATLVEHFPELLNELPDGVWARWASSIIATPAFGGDDAIEPRRRLLDAVPAAVRPRLIDAGVEHLAALDAAGDSLTPHAIYVHLICEIAPAVAERLLATSTETVLAGELLTLLVKHGPSETALDVCRRLIEARSPLARLAQAHLAELDPDTVIDALAAATPPPDELAEAVRNLNVALLDPAHLAVAARLLLDTHPYAEDPPLKSGFAYSPHHHASDVRRHVLERMALNGQSEELANLSVGRPETDQQAVAYHHRIARARQADLALGTTSPRSLLNLLRRGDARLVRDDADLQHVLLQQLDELQHYLAAAWREIWRGDRPRTEDDISDWLERRLGERLDGVIVDREIQVKRDRPGIGTRIDLTATTKTMGGDTARVLVEAKLVDNGELDTAMQAQLIDRYLVPLKRRYGIYLVYWITPTQRPDGWSKTKAADKVALERDLAGQARRAAEAGFRIAPYVLDISRPLG</sequence>
<dbReference type="Proteomes" id="UP000399805">
    <property type="component" value="Unassembled WGS sequence"/>
</dbReference>
<reference evidence="1 2" key="1">
    <citation type="submission" date="2019-09" db="EMBL/GenBank/DDBJ databases">
        <authorList>
            <person name="Leyn A S."/>
        </authorList>
    </citation>
    <scope>NUCLEOTIDE SEQUENCE [LARGE SCALE GENOMIC DNA]</scope>
    <source>
        <strain evidence="1">AA231_1</strain>
    </source>
</reference>
<gene>
    <name evidence="1" type="ORF">AA23TX_06503</name>
</gene>
<evidence type="ECO:0000313" key="2">
    <source>
        <dbReference type="Proteomes" id="UP000399805"/>
    </source>
</evidence>
<name>A0A6I8LWB5_9PSEU</name>
<dbReference type="EMBL" id="CABVGP010000002">
    <property type="protein sequence ID" value="VVJ21482.1"/>
    <property type="molecule type" value="Genomic_DNA"/>
</dbReference>
<keyword evidence="2" id="KW-1185">Reference proteome</keyword>
<proteinExistence type="predicted"/>
<accession>A0A6I8LWB5</accession>